<dbReference type="InterPro" id="IPR046879">
    <property type="entry name" value="KANL3/Tex30_Abhydrolase"/>
</dbReference>
<dbReference type="Proteomes" id="UP000198551">
    <property type="component" value="Unassembled WGS sequence"/>
</dbReference>
<dbReference type="PANTHER" id="PTHR13136">
    <property type="entry name" value="TESTIS DEVELOPMENT PROTEIN PRTD"/>
    <property type="match status" value="1"/>
</dbReference>
<dbReference type="EMBL" id="FMCV01000001">
    <property type="protein sequence ID" value="SCE64845.1"/>
    <property type="molecule type" value="Genomic_DNA"/>
</dbReference>
<dbReference type="PANTHER" id="PTHR13136:SF11">
    <property type="entry name" value="TESTIS-EXPRESSED PROTEIN 30"/>
    <property type="match status" value="1"/>
</dbReference>
<reference evidence="4" key="1">
    <citation type="submission" date="2016-06" db="EMBL/GenBank/DDBJ databases">
        <authorList>
            <person name="Varghese N."/>
        </authorList>
    </citation>
    <scope>NUCLEOTIDE SEQUENCE [LARGE SCALE GENOMIC DNA]</scope>
    <source>
        <strain evidence="4">DSM 45555</strain>
    </source>
</reference>
<feature type="domain" description="KANL3/Tex30 alpha/beta hydrolase-like" evidence="2">
    <location>
        <begin position="54"/>
        <end position="189"/>
    </location>
</feature>
<evidence type="ECO:0000313" key="3">
    <source>
        <dbReference type="EMBL" id="SCE64845.1"/>
    </source>
</evidence>
<proteinExistence type="predicted"/>
<organism evidence="3 4">
    <name type="scientific">Micromonospora marina</name>
    <dbReference type="NCBI Taxonomy" id="307120"/>
    <lineage>
        <taxon>Bacteria</taxon>
        <taxon>Bacillati</taxon>
        <taxon>Actinomycetota</taxon>
        <taxon>Actinomycetes</taxon>
        <taxon>Micromonosporales</taxon>
        <taxon>Micromonosporaceae</taxon>
        <taxon>Micromonospora</taxon>
    </lineage>
</organism>
<dbReference type="AlphaFoldDB" id="A0A1C4TZF6"/>
<dbReference type="InterPro" id="IPR026555">
    <property type="entry name" value="NSL3/Tex30"/>
</dbReference>
<dbReference type="Pfam" id="PF20408">
    <property type="entry name" value="Abhydrolase_11"/>
    <property type="match status" value="1"/>
</dbReference>
<name>A0A1C4TZF6_9ACTN</name>
<keyword evidence="4" id="KW-1185">Reference proteome</keyword>
<dbReference type="SUPFAM" id="SSF53474">
    <property type="entry name" value="alpha/beta-Hydrolases"/>
    <property type="match status" value="1"/>
</dbReference>
<feature type="region of interest" description="Disordered" evidence="1">
    <location>
        <begin position="1"/>
        <end position="41"/>
    </location>
</feature>
<feature type="compositionally biased region" description="Basic and acidic residues" evidence="1">
    <location>
        <begin position="28"/>
        <end position="37"/>
    </location>
</feature>
<evidence type="ECO:0000313" key="4">
    <source>
        <dbReference type="Proteomes" id="UP000198551"/>
    </source>
</evidence>
<evidence type="ECO:0000259" key="2">
    <source>
        <dbReference type="Pfam" id="PF20408"/>
    </source>
</evidence>
<gene>
    <name evidence="3" type="ORF">GA0070215_101114</name>
</gene>
<protein>
    <recommendedName>
        <fullName evidence="2">KANL3/Tex30 alpha/beta hydrolase-like domain-containing protein</fullName>
    </recommendedName>
</protein>
<sequence>MARSGRPPGDVRVRARSPAGRRAAQNEPVRHDDEIDTPRGPARLRFDMPADGTTVLVLGHGAGGDVDAPDLTAVRHAVLAAGAGVALVTQPYRVAGRRAPAPAGHLDEAWTAVLADLRRRAPRVRHWVVGGRSSGARVACRTAADVGAAAVVALAFPLHPPGRPERSRAGELLTGLPTLVVNGDRDPFGVPGPGPGIEVVVRPGERHDLRGDPAGTAAVVRDWLRVHGWSS</sequence>
<accession>A0A1C4TZF6</accession>
<dbReference type="Gene3D" id="3.40.50.1820">
    <property type="entry name" value="alpha/beta hydrolase"/>
    <property type="match status" value="1"/>
</dbReference>
<evidence type="ECO:0000256" key="1">
    <source>
        <dbReference type="SAM" id="MobiDB-lite"/>
    </source>
</evidence>
<dbReference type="InterPro" id="IPR029058">
    <property type="entry name" value="AB_hydrolase_fold"/>
</dbReference>